<dbReference type="RefSeq" id="WP_190725100.1">
    <property type="nucleotide sequence ID" value="NZ_CP061539.1"/>
</dbReference>
<dbReference type="EMBL" id="CP061539">
    <property type="protein sequence ID" value="QNV38433.1"/>
    <property type="molecule type" value="Genomic_DNA"/>
</dbReference>
<organism evidence="2 3">
    <name type="scientific">Rothia terrae</name>
    <dbReference type="NCBI Taxonomy" id="396015"/>
    <lineage>
        <taxon>Bacteria</taxon>
        <taxon>Bacillati</taxon>
        <taxon>Actinomycetota</taxon>
        <taxon>Actinomycetes</taxon>
        <taxon>Micrococcales</taxon>
        <taxon>Micrococcaceae</taxon>
        <taxon>Rothia</taxon>
    </lineage>
</organism>
<keyword evidence="1" id="KW-1133">Transmembrane helix</keyword>
<proteinExistence type="predicted"/>
<accession>A0A7H2BFI7</accession>
<evidence type="ECO:0000313" key="2">
    <source>
        <dbReference type="EMBL" id="QNV38433.1"/>
    </source>
</evidence>
<keyword evidence="1" id="KW-0812">Transmembrane</keyword>
<feature type="transmembrane region" description="Helical" evidence="1">
    <location>
        <begin position="45"/>
        <end position="65"/>
    </location>
</feature>
<dbReference type="KEGG" id="rter:IDM49_03960"/>
<reference evidence="2 3" key="1">
    <citation type="submission" date="2020-09" db="EMBL/GenBank/DDBJ databases">
        <title>Investigation of environmental microbes.</title>
        <authorList>
            <person name="Ou Y."/>
            <person name="Kang Q."/>
        </authorList>
    </citation>
    <scope>NUCLEOTIDE SEQUENCE [LARGE SCALE GENOMIC DNA]</scope>
    <source>
        <strain evidence="2 3">KJZ-14</strain>
    </source>
</reference>
<feature type="transmembrane region" description="Helical" evidence="1">
    <location>
        <begin position="110"/>
        <end position="131"/>
    </location>
</feature>
<protein>
    <submittedName>
        <fullName evidence="2">Uncharacterized protein</fullName>
    </submittedName>
</protein>
<sequence>MMKPSSPTAPGTASSAIAAIALGAIVAFCGTMWHASIWYLSQTVYIPWGTLLALLMTCLATIWLCLHTQRTWTGGLMGVTIFAIITYFAFGRARDQSVLVLMNTDLPIGVAGTLWGLGSLFCVTLGIIIAAKSHARNRAKVARD</sequence>
<feature type="transmembrane region" description="Helical" evidence="1">
    <location>
        <begin position="12"/>
        <end position="33"/>
    </location>
</feature>
<dbReference type="AlphaFoldDB" id="A0A7H2BFI7"/>
<keyword evidence="1" id="KW-0472">Membrane</keyword>
<dbReference type="GeneID" id="96623378"/>
<feature type="transmembrane region" description="Helical" evidence="1">
    <location>
        <begin position="72"/>
        <end position="90"/>
    </location>
</feature>
<keyword evidence="3" id="KW-1185">Reference proteome</keyword>
<evidence type="ECO:0000313" key="3">
    <source>
        <dbReference type="Proteomes" id="UP000516404"/>
    </source>
</evidence>
<evidence type="ECO:0000256" key="1">
    <source>
        <dbReference type="SAM" id="Phobius"/>
    </source>
</evidence>
<name>A0A7H2BFI7_9MICC</name>
<gene>
    <name evidence="2" type="ORF">IDM49_03960</name>
</gene>
<dbReference type="Proteomes" id="UP000516404">
    <property type="component" value="Chromosome"/>
</dbReference>